<organism evidence="1 2">
    <name type="scientific">Staphylococcus phage Stau2</name>
    <dbReference type="NCBI Taxonomy" id="1200862"/>
    <lineage>
        <taxon>Viruses</taxon>
        <taxon>Duplodnaviria</taxon>
        <taxon>Heunggongvirae</taxon>
        <taxon>Uroviricota</taxon>
        <taxon>Caudoviricetes</taxon>
        <taxon>Herelleviridae</taxon>
        <taxon>Twortvirinae</taxon>
        <taxon>Silviavirus</taxon>
        <taxon>Silviavirus stau2</taxon>
    </lineage>
</organism>
<gene>
    <name evidence="1" type="ORF">Stau2_62</name>
</gene>
<dbReference type="GeneID" id="28802275"/>
<dbReference type="EMBL" id="KP881332">
    <property type="protein sequence ID" value="AKA61313.1"/>
    <property type="molecule type" value="Genomic_DNA"/>
</dbReference>
<proteinExistence type="predicted"/>
<name>A0A0U1ZVP6_9CAUD</name>
<evidence type="ECO:0000313" key="2">
    <source>
        <dbReference type="Proteomes" id="UP000207597"/>
    </source>
</evidence>
<sequence>MNLNEAKVKLKNFKVINKHGFIETINTKYSEKELEDVSTDIFNTLDNYVIDKYGCKLFNIKPKRSIIELELTNNKIKHLRK</sequence>
<dbReference type="Proteomes" id="UP000207597">
    <property type="component" value="Segment"/>
</dbReference>
<keyword evidence="2" id="KW-1185">Reference proteome</keyword>
<reference evidence="1 2" key="1">
    <citation type="journal article" date="2016" name="Virus Genes">
        <title>Genomic analysis of Staphylococcus phage Stau2 isolated from medical specimen.</title>
        <authorList>
            <person name="Hsieh S.E."/>
            <person name="Tseng Y.H."/>
            <person name="Lo H.H."/>
            <person name="Chen S.T."/>
            <person name="Wu C.N."/>
        </authorList>
    </citation>
    <scope>NUCLEOTIDE SEQUENCE [LARGE SCALE GENOMIC DNA]</scope>
</reference>
<evidence type="ECO:0000313" key="1">
    <source>
        <dbReference type="EMBL" id="AKA61313.1"/>
    </source>
</evidence>
<dbReference type="RefSeq" id="YP_009275819.1">
    <property type="nucleotide sequence ID" value="NC_030933.1"/>
</dbReference>
<accession>A0A0U1ZVP6</accession>
<protein>
    <submittedName>
        <fullName evidence="1">Uncharacterized protein</fullName>
    </submittedName>
</protein>
<dbReference type="KEGG" id="vg:28802275"/>